<dbReference type="InterPro" id="IPR008271">
    <property type="entry name" value="Ser/Thr_kinase_AS"/>
</dbReference>
<dbReference type="Gene3D" id="1.10.510.10">
    <property type="entry name" value="Transferase(Phosphotransferase) domain 1"/>
    <property type="match status" value="1"/>
</dbReference>
<dbReference type="SMART" id="SM00449">
    <property type="entry name" value="SPRY"/>
    <property type="match status" value="1"/>
</dbReference>
<evidence type="ECO:0000259" key="5">
    <source>
        <dbReference type="PROSITE" id="PS50188"/>
    </source>
</evidence>
<dbReference type="CDD" id="cd00180">
    <property type="entry name" value="PKc"/>
    <property type="match status" value="1"/>
</dbReference>
<dbReference type="PANTHER" id="PTHR24361">
    <property type="entry name" value="MITOGEN-ACTIVATED KINASE KINASE KINASE"/>
    <property type="match status" value="1"/>
</dbReference>
<protein>
    <submittedName>
        <fullName evidence="6">Uncharacterized protein</fullName>
    </submittedName>
</protein>
<sequence>MTLGEVVVSVIQFGARLGLELVPFNDAVVLGIDKVTAQLEAKDASDACARQALPRFRSLCGLVKRLEGLECRDDGAPQALVDVLAEFAHVAGKWRGKTAVKRAWSARTYRERFSQLVNRLDAAIQDLTLSVGVDAALETRRLREDLSRAFDFKTSRRRDFDAESDDENDARDELLAAGTALGGTKSGVAKLLKNQDVSEAELADIMTQLVALRDAEEKEPALKSLKNALSADALRDALLEMRESFELTAQDLEKAFGSSAKDDSDVAGRDAILAACRDLRRGGGDFDAVARQTFAYVRRHARVPVGRDIPIDDFAKAFEALFLPLAQSRGAALALRKKNIVSERAFASFFRLWIKENEEEEEEEKPLVRWTSSDVATYVRGLDGNYADVAAKIEQHGVDGAVLCEDEKIVDDIATEMRMTSVRSKVLHRKLSGLVASASSPQKQQLLDYSKKAAEFFSEAAAAAAAAGRGGLWSCETPEMLDAYLRKTHGVVGFADAFPDIAARDLLRLGDVSRKDESWWARLDACLLDQGAEFYRIAALSRASDPASRLATLKWGRVLGKGSFGVAMLVEADQMVVVVKFQALQSSSKRILGVEAHRSYVANAENDRMKAIASDFVVRVFDYGTVPAAGVLWVIQEYMAGSDLRRRSERRARDPVRGDDAWRWVKDLIAGLDALHERMILHCDIKMANVFLSSPVDAKARCKLGDLGLASRSTTTSGGGGGGGSQKNALSEQHKYQADVWSATCVAFELFTGAEPPPNGSFSFHDLAPLPTRREGYLLRAMIEDRPTARDLLATVVPEAEQVHTSRESFSNNTGVDVLSQTLTPKAIDILREKVRQIPFLATALDSQSADVCKTDFVQGMTKLGSDFVVAAYRHYFDVVVMNSARNPPSFWQWIFRFLVGAQLRFSSTLAIVKRHASDALRRLFDFLFLFVEDDPDRAERASVPRVVAFVWLVVGRLWRASHSFVNEKEATAADSLFRHDPEWTARLEDANLGRVPVLEFSKEFFGPRALAAVLNVDDGGARVSTFVDALVSTVGHCALCVRNLAANLNSHFSRDYGLLLDAAFFEDFGGCPEMISRFAWRSAARASPIQNSRLVVGFQTLVRAANDFGGGGCFIDDLKGKTYPLLDLSRFASEYVKTRGIPRRRRGGNDDYFEDRRGRALFHCWCVCVQLSDEIETIARRGVDAGDRVFEVLRQVKASVRRMSDLCLDSLFDLGHVFRTDDVNLEAFAWDVCAGYGRRIAFLALSPALTAAFVEVLRAGAKLLRDDVVFDDRARTRLSRALRLMLPAAAGNATTFADCVDILFEFVDRSGDGRGTSVSRDDDLAKLIEELVDIGLSAAGYAVELAVPVVASSFANLARVFLSEASSGGGGGGGDQEEGALIDDLASWITTIDDDNDDAKNEEEAAAAASLRAERLESADRARRYLRTALCRMLDSHDKRPRAFWRKRGEPYSWGVHDLDAKILAFDDDFATFAAPTMVSFFEREVRYQFDILALDPEASVIQAGFASVRMQSVEGSADEGTGDDRFGWAVDGGRGCLWHDARRTEWPVEWHVGDSVLLAYSPVAGTISYAKNGHPLSRVFGSVPPGLFPSITASHATIKYDLYIPQLD</sequence>
<dbReference type="InterPro" id="IPR011009">
    <property type="entry name" value="Kinase-like_dom_sf"/>
</dbReference>
<accession>A0AAD7XSB5</accession>
<dbReference type="PROSITE" id="PS00108">
    <property type="entry name" value="PROTEIN_KINASE_ST"/>
    <property type="match status" value="1"/>
</dbReference>
<evidence type="ECO:0000313" key="6">
    <source>
        <dbReference type="EMBL" id="KAJ8614613.1"/>
    </source>
</evidence>
<feature type="domain" description="Protein kinase" evidence="4">
    <location>
        <begin position="553"/>
        <end position="966"/>
    </location>
</feature>
<dbReference type="InterPro" id="IPR017441">
    <property type="entry name" value="Protein_kinase_ATP_BS"/>
</dbReference>
<dbReference type="GO" id="GO:0005524">
    <property type="term" value="F:ATP binding"/>
    <property type="evidence" value="ECO:0007669"/>
    <property type="project" value="UniProtKB-UniRule"/>
</dbReference>
<dbReference type="CDD" id="cd11709">
    <property type="entry name" value="SPRY"/>
    <property type="match status" value="1"/>
</dbReference>
<evidence type="ECO:0000256" key="1">
    <source>
        <dbReference type="ARBA" id="ARBA00022741"/>
    </source>
</evidence>
<dbReference type="PROSITE" id="PS50011">
    <property type="entry name" value="PROTEIN_KINASE_DOM"/>
    <property type="match status" value="1"/>
</dbReference>
<dbReference type="InterPro" id="IPR001870">
    <property type="entry name" value="B30.2/SPRY"/>
</dbReference>
<dbReference type="InterPro" id="IPR000719">
    <property type="entry name" value="Prot_kinase_dom"/>
</dbReference>
<organism evidence="6 7">
    <name type="scientific">Chrysophaeum taylorii</name>
    <dbReference type="NCBI Taxonomy" id="2483200"/>
    <lineage>
        <taxon>Eukaryota</taxon>
        <taxon>Sar</taxon>
        <taxon>Stramenopiles</taxon>
        <taxon>Ochrophyta</taxon>
        <taxon>Pelagophyceae</taxon>
        <taxon>Pelagomonadales</taxon>
        <taxon>Pelagomonadaceae</taxon>
        <taxon>Chrysophaeum</taxon>
    </lineage>
</organism>
<comment type="caution">
    <text evidence="6">The sequence shown here is derived from an EMBL/GenBank/DDBJ whole genome shotgun (WGS) entry which is preliminary data.</text>
</comment>
<dbReference type="PROSITE" id="PS00107">
    <property type="entry name" value="PROTEIN_KINASE_ATP"/>
    <property type="match status" value="1"/>
</dbReference>
<gene>
    <name evidence="6" type="ORF">CTAYLR_004979</name>
</gene>
<feature type="domain" description="B30.2/SPRY" evidence="5">
    <location>
        <begin position="1413"/>
        <end position="1610"/>
    </location>
</feature>
<evidence type="ECO:0000256" key="2">
    <source>
        <dbReference type="ARBA" id="ARBA00022840"/>
    </source>
</evidence>
<dbReference type="GO" id="GO:0004674">
    <property type="term" value="F:protein serine/threonine kinase activity"/>
    <property type="evidence" value="ECO:0007669"/>
    <property type="project" value="TreeGrafter"/>
</dbReference>
<dbReference type="SMART" id="SM00220">
    <property type="entry name" value="S_TKc"/>
    <property type="match status" value="1"/>
</dbReference>
<dbReference type="InterPro" id="IPR043136">
    <property type="entry name" value="B30.2/SPRY_sf"/>
</dbReference>
<dbReference type="InterPro" id="IPR013320">
    <property type="entry name" value="ConA-like_dom_sf"/>
</dbReference>
<keyword evidence="7" id="KW-1185">Reference proteome</keyword>
<dbReference type="EMBL" id="JAQMWT010000002">
    <property type="protein sequence ID" value="KAJ8614613.1"/>
    <property type="molecule type" value="Genomic_DNA"/>
</dbReference>
<dbReference type="SUPFAM" id="SSF49899">
    <property type="entry name" value="Concanavalin A-like lectins/glucanases"/>
    <property type="match status" value="1"/>
</dbReference>
<proteinExistence type="predicted"/>
<evidence type="ECO:0000259" key="4">
    <source>
        <dbReference type="PROSITE" id="PS50011"/>
    </source>
</evidence>
<keyword evidence="1 3" id="KW-0547">Nucleotide-binding</keyword>
<evidence type="ECO:0000313" key="7">
    <source>
        <dbReference type="Proteomes" id="UP001230188"/>
    </source>
</evidence>
<dbReference type="GO" id="GO:0005737">
    <property type="term" value="C:cytoplasm"/>
    <property type="evidence" value="ECO:0007669"/>
    <property type="project" value="TreeGrafter"/>
</dbReference>
<evidence type="ECO:0000256" key="3">
    <source>
        <dbReference type="PROSITE-ProRule" id="PRU10141"/>
    </source>
</evidence>
<dbReference type="InterPro" id="IPR053235">
    <property type="entry name" value="Ser_Thr_kinase"/>
</dbReference>
<dbReference type="PROSITE" id="PS50188">
    <property type="entry name" value="B302_SPRY"/>
    <property type="match status" value="1"/>
</dbReference>
<dbReference type="Pfam" id="PF00069">
    <property type="entry name" value="Pkinase"/>
    <property type="match status" value="1"/>
</dbReference>
<dbReference type="SUPFAM" id="SSF56112">
    <property type="entry name" value="Protein kinase-like (PK-like)"/>
    <property type="match status" value="1"/>
</dbReference>
<dbReference type="Gene3D" id="2.60.120.920">
    <property type="match status" value="1"/>
</dbReference>
<keyword evidence="2 3" id="KW-0067">ATP-binding</keyword>
<reference evidence="6" key="1">
    <citation type="submission" date="2023-01" db="EMBL/GenBank/DDBJ databases">
        <title>Metagenome sequencing of chrysophaentin producing Chrysophaeum taylorii.</title>
        <authorList>
            <person name="Davison J."/>
            <person name="Bewley C."/>
        </authorList>
    </citation>
    <scope>NUCLEOTIDE SEQUENCE</scope>
    <source>
        <strain evidence="6">NIES-1699</strain>
    </source>
</reference>
<dbReference type="InterPro" id="IPR003877">
    <property type="entry name" value="SPRY_dom"/>
</dbReference>
<dbReference type="Pfam" id="PF00622">
    <property type="entry name" value="SPRY"/>
    <property type="match status" value="1"/>
</dbReference>
<feature type="binding site" evidence="3">
    <location>
        <position position="580"/>
    </location>
    <ligand>
        <name>ATP</name>
        <dbReference type="ChEBI" id="CHEBI:30616"/>
    </ligand>
</feature>
<name>A0AAD7XSB5_9STRA</name>
<dbReference type="Proteomes" id="UP001230188">
    <property type="component" value="Unassembled WGS sequence"/>
</dbReference>